<sequence length="94" mass="10358">MSTTTFDTFKFVERLEKAGLSREQAAAIAEAQKDSLSEALDSTLATKADMVRLENRIDGMGKDMQAMELRLTIRLGAFFTLAVGILIAVLRLPH</sequence>
<dbReference type="RefSeq" id="WP_186405894.1">
    <property type="nucleotide sequence ID" value="NZ_FLQX01000035.1"/>
</dbReference>
<keyword evidence="1" id="KW-0472">Membrane</keyword>
<proteinExistence type="predicted"/>
<dbReference type="Proteomes" id="UP000199169">
    <property type="component" value="Unassembled WGS sequence"/>
</dbReference>
<reference evidence="2 3" key="1">
    <citation type="submission" date="2016-06" db="EMBL/GenBank/DDBJ databases">
        <authorList>
            <person name="Kjaerup R.B."/>
            <person name="Dalgaard T.S."/>
            <person name="Juul-Madsen H.R."/>
        </authorList>
    </citation>
    <scope>NUCLEOTIDE SEQUENCE [LARGE SCALE GENOMIC DNA]</scope>
    <source>
        <strain evidence="2">3</strain>
    </source>
</reference>
<evidence type="ECO:0000313" key="3">
    <source>
        <dbReference type="Proteomes" id="UP000199169"/>
    </source>
</evidence>
<accession>A0A1A8XIK7</accession>
<protein>
    <recommendedName>
        <fullName evidence="4">DUF1640 domain-containing protein</fullName>
    </recommendedName>
</protein>
<keyword evidence="3" id="KW-1185">Reference proteome</keyword>
<dbReference type="Gene3D" id="1.20.5.340">
    <property type="match status" value="1"/>
</dbReference>
<evidence type="ECO:0000313" key="2">
    <source>
        <dbReference type="EMBL" id="SBT04217.1"/>
    </source>
</evidence>
<evidence type="ECO:0008006" key="4">
    <source>
        <dbReference type="Google" id="ProtNLM"/>
    </source>
</evidence>
<dbReference type="EMBL" id="FLQX01000035">
    <property type="protein sequence ID" value="SBT04217.1"/>
    <property type="molecule type" value="Genomic_DNA"/>
</dbReference>
<evidence type="ECO:0000256" key="1">
    <source>
        <dbReference type="SAM" id="Phobius"/>
    </source>
</evidence>
<organism evidence="2 3">
    <name type="scientific">Candidatus Accumulibacter aalborgensis</name>
    <dbReference type="NCBI Taxonomy" id="1860102"/>
    <lineage>
        <taxon>Bacteria</taxon>
        <taxon>Pseudomonadati</taxon>
        <taxon>Pseudomonadota</taxon>
        <taxon>Betaproteobacteria</taxon>
        <taxon>Candidatus Accumulibacter</taxon>
    </lineage>
</organism>
<dbReference type="AlphaFoldDB" id="A0A1A8XIK7"/>
<gene>
    <name evidence="2" type="ORF">ACCAA_130150</name>
</gene>
<keyword evidence="1" id="KW-0812">Transmembrane</keyword>
<name>A0A1A8XIK7_9PROT</name>
<keyword evidence="1" id="KW-1133">Transmembrane helix</keyword>
<dbReference type="STRING" id="1860102.ACCAA_130150"/>
<feature type="transmembrane region" description="Helical" evidence="1">
    <location>
        <begin position="71"/>
        <end position="92"/>
    </location>
</feature>